<dbReference type="Pfam" id="PF01177">
    <property type="entry name" value="Asp_Glu_race"/>
    <property type="match status" value="1"/>
</dbReference>
<evidence type="ECO:0000256" key="1">
    <source>
        <dbReference type="ARBA" id="ARBA00007847"/>
    </source>
</evidence>
<dbReference type="NCBIfam" id="TIGR00035">
    <property type="entry name" value="asp_race"/>
    <property type="match status" value="1"/>
</dbReference>
<keyword evidence="4" id="KW-1185">Reference proteome</keyword>
<dbReference type="EMBL" id="CP053015">
    <property type="protein sequence ID" value="QJQ33343.1"/>
    <property type="molecule type" value="Genomic_DNA"/>
</dbReference>
<evidence type="ECO:0000313" key="3">
    <source>
        <dbReference type="EMBL" id="QJQ33343.1"/>
    </source>
</evidence>
<dbReference type="Gene3D" id="3.40.50.1860">
    <property type="match status" value="2"/>
</dbReference>
<dbReference type="GO" id="GO:0047661">
    <property type="term" value="F:amino-acid racemase activity"/>
    <property type="evidence" value="ECO:0007669"/>
    <property type="project" value="InterPro"/>
</dbReference>
<dbReference type="InterPro" id="IPR004380">
    <property type="entry name" value="Asp_race"/>
</dbReference>
<protein>
    <submittedName>
        <fullName evidence="3">Amino acid racemase</fullName>
        <ecNumber evidence="3">5.1.1.-</ecNumber>
    </submittedName>
</protein>
<proteinExistence type="inferred from homology"/>
<accession>A0A6M4AW29</accession>
<keyword evidence="2 3" id="KW-0413">Isomerase</keyword>
<name>A0A6M4AW29_9SPHN</name>
<dbReference type="AlphaFoldDB" id="A0A6M4AW29"/>
<dbReference type="PANTHER" id="PTHR21198:SF7">
    <property type="entry name" value="ASPARTATE-GLUTAMATE RACEMASE FAMILY"/>
    <property type="match status" value="1"/>
</dbReference>
<dbReference type="InterPro" id="IPR001920">
    <property type="entry name" value="Asp/Glu_race"/>
</dbReference>
<dbReference type="KEGG" id="slan:GV829_13590"/>
<dbReference type="EC" id="5.1.1.-" evidence="3"/>
<organism evidence="3 4">
    <name type="scientific">Sphingomonas lacunae</name>
    <dbReference type="NCBI Taxonomy" id="2698828"/>
    <lineage>
        <taxon>Bacteria</taxon>
        <taxon>Pseudomonadati</taxon>
        <taxon>Pseudomonadota</taxon>
        <taxon>Alphaproteobacteria</taxon>
        <taxon>Sphingomonadales</taxon>
        <taxon>Sphingomonadaceae</taxon>
        <taxon>Sphingomonas</taxon>
    </lineage>
</organism>
<evidence type="ECO:0000313" key="4">
    <source>
        <dbReference type="Proteomes" id="UP000503018"/>
    </source>
</evidence>
<dbReference type="SUPFAM" id="SSF53681">
    <property type="entry name" value="Aspartate/glutamate racemase"/>
    <property type="match status" value="2"/>
</dbReference>
<reference evidence="3 4" key="1">
    <citation type="submission" date="2020-01" db="EMBL/GenBank/DDBJ databases">
        <title>Sphingomonas sp. strain CSW-10.</title>
        <authorList>
            <person name="Chen W.-M."/>
        </authorList>
    </citation>
    <scope>NUCLEOTIDE SEQUENCE [LARGE SCALE GENOMIC DNA]</scope>
    <source>
        <strain evidence="3 4">CSW-10</strain>
    </source>
</reference>
<evidence type="ECO:0000256" key="2">
    <source>
        <dbReference type="ARBA" id="ARBA00023235"/>
    </source>
</evidence>
<gene>
    <name evidence="3" type="ORF">GV829_13590</name>
</gene>
<dbReference type="RefSeq" id="WP_169947503.1">
    <property type="nucleotide sequence ID" value="NZ_CP053015.1"/>
</dbReference>
<sequence>MRKLGLIGGISWAATESYYRMINSETQRRSGPACSPPLVIESLNFCDLARLSTDEQWAHATSVLTDSARRLEAAGATALLICANSMYKVADQVQAGISIPIINIVDPVGRAMKAAGIKTAALLGTRNVMSEKWYRQRIVGHGVSLAPIDEATVTMVDRIIYDELMQGRVEKSSERELKTLITKWDQQDVDAVALASTELSMLVDTEANVLPIFDSTRLHALEGVAWILGDTP</sequence>
<dbReference type="PANTHER" id="PTHR21198">
    <property type="entry name" value="GLUTAMATE RACEMASE"/>
    <property type="match status" value="1"/>
</dbReference>
<dbReference type="InterPro" id="IPR015942">
    <property type="entry name" value="Asp/Glu/hydantoin_racemase"/>
</dbReference>
<dbReference type="Proteomes" id="UP000503018">
    <property type="component" value="Chromosome"/>
</dbReference>
<comment type="similarity">
    <text evidence="1">Belongs to the aspartate/glutamate racemases family.</text>
</comment>